<name>A0ABD6BSV7_9EURY</name>
<dbReference type="Proteomes" id="UP001597139">
    <property type="component" value="Unassembled WGS sequence"/>
</dbReference>
<dbReference type="AlphaFoldDB" id="A0ABD6BSV7"/>
<reference evidence="1 2" key="1">
    <citation type="journal article" date="2019" name="Int. J. Syst. Evol. Microbiol.">
        <title>The Global Catalogue of Microorganisms (GCM) 10K type strain sequencing project: providing services to taxonomists for standard genome sequencing and annotation.</title>
        <authorList>
            <consortium name="The Broad Institute Genomics Platform"/>
            <consortium name="The Broad Institute Genome Sequencing Center for Infectious Disease"/>
            <person name="Wu L."/>
            <person name="Ma J."/>
        </authorList>
    </citation>
    <scope>NUCLEOTIDE SEQUENCE [LARGE SCALE GENOMIC DNA]</scope>
    <source>
        <strain evidence="1 2">CGMCC 1.12859</strain>
    </source>
</reference>
<proteinExistence type="predicted"/>
<protein>
    <submittedName>
        <fullName evidence="1">DUF5809 family protein</fullName>
    </submittedName>
</protein>
<accession>A0ABD6BSV7</accession>
<comment type="caution">
    <text evidence="1">The sequence shown here is derived from an EMBL/GenBank/DDBJ whole genome shotgun (WGS) entry which is preliminary data.</text>
</comment>
<gene>
    <name evidence="1" type="ORF">ACFSAU_11750</name>
</gene>
<organism evidence="1 2">
    <name type="scientific">Halolamina litorea</name>
    <dbReference type="NCBI Taxonomy" id="1515593"/>
    <lineage>
        <taxon>Archaea</taxon>
        <taxon>Methanobacteriati</taxon>
        <taxon>Methanobacteriota</taxon>
        <taxon>Stenosarchaea group</taxon>
        <taxon>Halobacteria</taxon>
        <taxon>Halobacteriales</taxon>
        <taxon>Haloferacaceae</taxon>
    </lineage>
</organism>
<evidence type="ECO:0000313" key="2">
    <source>
        <dbReference type="Proteomes" id="UP001597139"/>
    </source>
</evidence>
<evidence type="ECO:0000313" key="1">
    <source>
        <dbReference type="EMBL" id="MFD1568167.1"/>
    </source>
</evidence>
<dbReference type="Pfam" id="PF19125">
    <property type="entry name" value="DUF5809"/>
    <property type="match status" value="1"/>
</dbReference>
<dbReference type="EMBL" id="JBHUCZ010000010">
    <property type="protein sequence ID" value="MFD1568167.1"/>
    <property type="molecule type" value="Genomic_DNA"/>
</dbReference>
<keyword evidence="2" id="KW-1185">Reference proteome</keyword>
<sequence length="147" mass="16302">MRTEGVFAPETRTEAADSFEAVGPAAQTVVRETAKAMEFDREEYDQRVTGEVVETARDALFASMLVVTVADRETYEEWVESHPDYEVHETGAENVDNVVWHASPATETVVAATFQSEPDAAVATLRRQAFGRIYRPMLKDDAGVTTE</sequence>
<dbReference type="InterPro" id="IPR043832">
    <property type="entry name" value="DUF5809"/>
</dbReference>
<dbReference type="RefSeq" id="WP_267647847.1">
    <property type="nucleotide sequence ID" value="NZ_JANHGR010000002.1"/>
</dbReference>